<sequence length="479" mass="51563">MGTSLSRSSLATAYNGHSNTSHQPTSSLESLSSLLSSVHQSPTSSSSTSLSYKVTLHALPKLIQSVEEMKRVSVVAKVVGDLVAAPGGLDGEEKRLCDERGMESAVQEQDPAAREFLSGTDNIMPSPHLATSQHQSRAPQSPPFTLLSRPTTPCDDTSPAGHAHDPLQCSPPRALTSYTPRASIQRLQSLPTLPRLDMIDCDEEVAAITGTIMEKRSGKSLGGEGQERETRGHVFQVTSDCPDTIASGTNNTNKLPILVSPCPSISDPFHQRITVSSMLSQSDSLESLYSRYATMDGGRPMEESIHDTMPELEALDVKERAQGNVEAANVSETPKGTKPVVGFQHRQQEVMPDLDSSSSSPISPTVQTPKTPTRPFSALPIPVIIITPEIPASSSSEIDYFAYNARLSTRLSTSAFESPSKTGKGGSKRQGMLEVPKRETKIRGRKNVSSKKMREKSTRRKLGDESVVVQREAGASVGM</sequence>
<reference evidence="2 3" key="1">
    <citation type="submission" date="2016-06" db="EMBL/GenBank/DDBJ databases">
        <title>Evolution of pathogenesis and genome organization in the Tremellales.</title>
        <authorList>
            <person name="Cuomo C."/>
            <person name="Litvintseva A."/>
            <person name="Heitman J."/>
            <person name="Chen Y."/>
            <person name="Sun S."/>
            <person name="Springer D."/>
            <person name="Dromer F."/>
            <person name="Young S."/>
            <person name="Zeng Q."/>
            <person name="Chapman S."/>
            <person name="Gujja S."/>
            <person name="Saif S."/>
            <person name="Birren B."/>
        </authorList>
    </citation>
    <scope>NUCLEOTIDE SEQUENCE [LARGE SCALE GENOMIC DNA]</scope>
    <source>
        <strain evidence="2 3">CBS 7118</strain>
    </source>
</reference>
<feature type="compositionally biased region" description="Low complexity" evidence="1">
    <location>
        <begin position="21"/>
        <end position="50"/>
    </location>
</feature>
<feature type="compositionally biased region" description="Polar residues" evidence="1">
    <location>
        <begin position="1"/>
        <end position="20"/>
    </location>
</feature>
<feature type="region of interest" description="Disordered" evidence="1">
    <location>
        <begin position="1"/>
        <end position="50"/>
    </location>
</feature>
<proteinExistence type="predicted"/>
<feature type="region of interest" description="Disordered" evidence="1">
    <location>
        <begin position="350"/>
        <end position="374"/>
    </location>
</feature>
<accession>A0A1E3K5P2</accession>
<dbReference type="EMBL" id="AWGH01000001">
    <property type="protein sequence ID" value="ODO08494.1"/>
    <property type="molecule type" value="Genomic_DNA"/>
</dbReference>
<feature type="region of interest" description="Disordered" evidence="1">
    <location>
        <begin position="413"/>
        <end position="479"/>
    </location>
</feature>
<dbReference type="GeneID" id="30189439"/>
<evidence type="ECO:0000313" key="2">
    <source>
        <dbReference type="EMBL" id="ODO08494.1"/>
    </source>
</evidence>
<feature type="compositionally biased region" description="Polar residues" evidence="1">
    <location>
        <begin position="119"/>
        <end position="139"/>
    </location>
</feature>
<feature type="compositionally biased region" description="Basic residues" evidence="1">
    <location>
        <begin position="443"/>
        <end position="460"/>
    </location>
</feature>
<organism evidence="2 3">
    <name type="scientific">Cryptococcus wingfieldii CBS 7118</name>
    <dbReference type="NCBI Taxonomy" id="1295528"/>
    <lineage>
        <taxon>Eukaryota</taxon>
        <taxon>Fungi</taxon>
        <taxon>Dikarya</taxon>
        <taxon>Basidiomycota</taxon>
        <taxon>Agaricomycotina</taxon>
        <taxon>Tremellomycetes</taxon>
        <taxon>Tremellales</taxon>
        <taxon>Cryptococcaceae</taxon>
        <taxon>Cryptococcus</taxon>
    </lineage>
</organism>
<evidence type="ECO:0000313" key="3">
    <source>
        <dbReference type="Proteomes" id="UP000094819"/>
    </source>
</evidence>
<dbReference type="AlphaFoldDB" id="A0A1E3K5P2"/>
<keyword evidence="3" id="KW-1185">Reference proteome</keyword>
<protein>
    <submittedName>
        <fullName evidence="2">Uncharacterized protein</fullName>
    </submittedName>
</protein>
<dbReference type="Proteomes" id="UP000094819">
    <property type="component" value="Unassembled WGS sequence"/>
</dbReference>
<gene>
    <name evidence="2" type="ORF">L198_00224</name>
</gene>
<feature type="region of interest" description="Disordered" evidence="1">
    <location>
        <begin position="118"/>
        <end position="175"/>
    </location>
</feature>
<evidence type="ECO:0000256" key="1">
    <source>
        <dbReference type="SAM" id="MobiDB-lite"/>
    </source>
</evidence>
<dbReference type="RefSeq" id="XP_019035351.1">
    <property type="nucleotide sequence ID" value="XM_019172409.1"/>
</dbReference>
<dbReference type="OrthoDB" id="10367866at2759"/>
<comment type="caution">
    <text evidence="2">The sequence shown here is derived from an EMBL/GenBank/DDBJ whole genome shotgun (WGS) entry which is preliminary data.</text>
</comment>
<name>A0A1E3K5P2_9TREE</name>